<feature type="compositionally biased region" description="Basic residues" evidence="1">
    <location>
        <begin position="904"/>
        <end position="917"/>
    </location>
</feature>
<evidence type="ECO:0000313" key="3">
    <source>
        <dbReference type="EMBL" id="CAK3838201.1"/>
    </source>
</evidence>
<feature type="compositionally biased region" description="Low complexity" evidence="1">
    <location>
        <begin position="589"/>
        <end position="610"/>
    </location>
</feature>
<evidence type="ECO:0000256" key="1">
    <source>
        <dbReference type="SAM" id="MobiDB-lite"/>
    </source>
</evidence>
<reference evidence="3" key="1">
    <citation type="submission" date="2023-11" db="EMBL/GenBank/DDBJ databases">
        <authorList>
            <person name="Alioto T."/>
            <person name="Alioto T."/>
            <person name="Gomez Garrido J."/>
        </authorList>
    </citation>
    <scope>NUCLEOTIDE SEQUENCE</scope>
</reference>
<feature type="domain" description="SAC3/GANP/THP3 conserved" evidence="2">
    <location>
        <begin position="82"/>
        <end position="401"/>
    </location>
</feature>
<feature type="region of interest" description="Disordered" evidence="1">
    <location>
        <begin position="794"/>
        <end position="826"/>
    </location>
</feature>
<dbReference type="Pfam" id="PF03399">
    <property type="entry name" value="SAC3_GANP"/>
    <property type="match status" value="1"/>
</dbReference>
<dbReference type="GO" id="GO:0005737">
    <property type="term" value="C:cytoplasm"/>
    <property type="evidence" value="ECO:0007669"/>
    <property type="project" value="TreeGrafter"/>
</dbReference>
<dbReference type="GO" id="GO:0070390">
    <property type="term" value="C:transcription export complex 2"/>
    <property type="evidence" value="ECO:0007669"/>
    <property type="project" value="TreeGrafter"/>
</dbReference>
<dbReference type="EMBL" id="CAVMBE010000005">
    <property type="protein sequence ID" value="CAK3838201.1"/>
    <property type="molecule type" value="Genomic_DNA"/>
</dbReference>
<organism evidence="3 4">
    <name type="scientific">Lecanosticta acicola</name>
    <dbReference type="NCBI Taxonomy" id="111012"/>
    <lineage>
        <taxon>Eukaryota</taxon>
        <taxon>Fungi</taxon>
        <taxon>Dikarya</taxon>
        <taxon>Ascomycota</taxon>
        <taxon>Pezizomycotina</taxon>
        <taxon>Dothideomycetes</taxon>
        <taxon>Dothideomycetidae</taxon>
        <taxon>Mycosphaerellales</taxon>
        <taxon>Mycosphaerellaceae</taxon>
        <taxon>Lecanosticta</taxon>
    </lineage>
</organism>
<keyword evidence="4" id="KW-1185">Reference proteome</keyword>
<feature type="compositionally biased region" description="Polar residues" evidence="1">
    <location>
        <begin position="729"/>
        <end position="758"/>
    </location>
</feature>
<feature type="region of interest" description="Disordered" evidence="1">
    <location>
        <begin position="1269"/>
        <end position="1319"/>
    </location>
</feature>
<gene>
    <name evidence="3" type="ORF">LECACI_7A001453</name>
</gene>
<protein>
    <recommendedName>
        <fullName evidence="2">SAC3/GANP/THP3 conserved domain-containing protein</fullName>
    </recommendedName>
</protein>
<feature type="compositionally biased region" description="Polar residues" evidence="1">
    <location>
        <begin position="703"/>
        <end position="716"/>
    </location>
</feature>
<feature type="compositionally biased region" description="Low complexity" evidence="1">
    <location>
        <begin position="622"/>
        <end position="646"/>
    </location>
</feature>
<dbReference type="Gene3D" id="1.25.40.990">
    <property type="match status" value="1"/>
</dbReference>
<feature type="compositionally biased region" description="Basic and acidic residues" evidence="1">
    <location>
        <begin position="974"/>
        <end position="985"/>
    </location>
</feature>
<proteinExistence type="predicted"/>
<feature type="compositionally biased region" description="Acidic residues" evidence="1">
    <location>
        <begin position="1544"/>
        <end position="1580"/>
    </location>
</feature>
<feature type="compositionally biased region" description="Polar residues" evidence="1">
    <location>
        <begin position="1291"/>
        <end position="1310"/>
    </location>
</feature>
<evidence type="ECO:0000259" key="2">
    <source>
        <dbReference type="Pfam" id="PF03399"/>
    </source>
</evidence>
<feature type="region of interest" description="Disordered" evidence="1">
    <location>
        <begin position="485"/>
        <end position="610"/>
    </location>
</feature>
<feature type="compositionally biased region" description="Acidic residues" evidence="1">
    <location>
        <begin position="1445"/>
        <end position="1489"/>
    </location>
</feature>
<dbReference type="GO" id="GO:0006406">
    <property type="term" value="P:mRNA export from nucleus"/>
    <property type="evidence" value="ECO:0007669"/>
    <property type="project" value="TreeGrafter"/>
</dbReference>
<comment type="caution">
    <text evidence="3">The sequence shown here is derived from an EMBL/GenBank/DDBJ whole genome shotgun (WGS) entry which is preliminary data.</text>
</comment>
<accession>A0AAI8YSZ7</accession>
<feature type="region of interest" description="Disordered" evidence="1">
    <location>
        <begin position="1235"/>
        <end position="1254"/>
    </location>
</feature>
<feature type="region of interest" description="Disordered" evidence="1">
    <location>
        <begin position="1442"/>
        <end position="1618"/>
    </location>
</feature>
<feature type="region of interest" description="Disordered" evidence="1">
    <location>
        <begin position="1362"/>
        <end position="1390"/>
    </location>
</feature>
<feature type="compositionally biased region" description="Polar residues" evidence="1">
    <location>
        <begin position="930"/>
        <end position="944"/>
    </location>
</feature>
<feature type="region of interest" description="Disordered" evidence="1">
    <location>
        <begin position="622"/>
        <end position="773"/>
    </location>
</feature>
<feature type="region of interest" description="Disordered" evidence="1">
    <location>
        <begin position="904"/>
        <end position="1106"/>
    </location>
</feature>
<feature type="compositionally biased region" description="Pro residues" evidence="1">
    <location>
        <begin position="805"/>
        <end position="825"/>
    </location>
</feature>
<dbReference type="Proteomes" id="UP001296104">
    <property type="component" value="Unassembled WGS sequence"/>
</dbReference>
<feature type="compositionally biased region" description="Acidic residues" evidence="1">
    <location>
        <begin position="502"/>
        <end position="512"/>
    </location>
</feature>
<name>A0AAI8YSZ7_9PEZI</name>
<feature type="compositionally biased region" description="Polar residues" evidence="1">
    <location>
        <begin position="1270"/>
        <end position="1283"/>
    </location>
</feature>
<evidence type="ECO:0000313" key="4">
    <source>
        <dbReference type="Proteomes" id="UP001296104"/>
    </source>
</evidence>
<dbReference type="InterPro" id="IPR005062">
    <property type="entry name" value="SAC3/GANP/THP3_conserved"/>
</dbReference>
<dbReference type="PANTHER" id="PTHR12436:SF3">
    <property type="entry name" value="GERMINAL-CENTER ASSOCIATED NUCLEAR PROTEIN"/>
    <property type="match status" value="1"/>
</dbReference>
<feature type="compositionally biased region" description="Acidic residues" evidence="1">
    <location>
        <begin position="1510"/>
        <end position="1525"/>
    </location>
</feature>
<feature type="region of interest" description="Disordered" evidence="1">
    <location>
        <begin position="1205"/>
        <end position="1229"/>
    </location>
</feature>
<feature type="compositionally biased region" description="Low complexity" evidence="1">
    <location>
        <begin position="717"/>
        <end position="728"/>
    </location>
</feature>
<feature type="compositionally biased region" description="Low complexity" evidence="1">
    <location>
        <begin position="563"/>
        <end position="577"/>
    </location>
</feature>
<sequence length="1618" mass="175945">MRPKQLHEVREDREECEAVISLQEALVEQRPVHGHTALGRNEGNSVRESEKKDAIARGLMSDPEKAINLSDAITLVGTCQDMCPESERITRAFQNNVWDEEKDGKGQIVEGRMVKVFKRSDAGAAAQLPSDLRPPSVLKKTCDYLFDDLLANASAPGDVHGFIWDRARAIRNDFSIQQVTKIEDMRIAIDCFERIARFHIASLHEFAEVEKPYDGYVAQQEREQLDRTLLSLMQYYDDSRGRLELPNEPEFRAYCVVFQSQDPTPDLEDRLQSWPKEVSGDPRVRTAVEIYMAAQGTKLAQGPMEPRQPHVIARQHWEHFWALLRSRRVSYLLGCVAEVYFNLVREMALSAIVLTARPPKRQDAQWAPNAEWLIDELMVAFGFDDEEDVEWFCQQWGLKFQQKDGKSYLDLRELSHKALPTRARSDFPDQLKSQLVEEKRHGRTISAVIRGLDVREAEQAGMILEEYEDGLEGGNGEEPVEVAEQETVGGNGEGGVGNDKDKDEDEDEDEDSLFIPETKVPVKSSSSSAFPGLSAPTFAPFGTTGQSAGFPGASAPPLSAFGQPSAFNSSQPSASSFGKPSTTSLFPRASPTTLDTSSATTPAAATSPFIFGAPSSQQFSAFAQPSSAFTADRATSSSTAADAITSGKKVGPFTEEPLSSPPSASGLFPSTTDAAQPSLYTPKGDAPAKPGIAPSAPSLDAPTPNSKSTPQLQLHSNANANANGNGNASTPLSQSNQNAAISDNGAPNTGRRTSSSVANKPKHPSPLSQSFSADYDNAGAAAQQAKDIVADGTQRHPLQDSPVNIPKPPSTQNRTPPPPLEPPPVTDFDGLLTKLAREVTLAPIGGILEQFVRFRVRQLVEETHEKCRREQAAEYLKGLRQRVLIWKWGRKLRDQYLLSRYRRKRSETRQRAQRRLRASQGVDILRGRQNGISPLSSTTRTQESMAEHMHASAQATAGSKRPATHAQSASSPARESEAKRQRDLSHVNSRGAVSKPMPTRDPLNRSSFLGFSLAKLTRGGPAGPSHNTTRTTYFREKALGIKRPNLDPDTADWERRVAKRARSSSDGADMARSSSPALSTSRLRQDGGSMPPPAPRPGGSPSDADSGALFARLRAARESLKENGSFMESELSKHDELRNSMGDSGSSNESPSLARAREEARLRASLGLSNHAGTNDNRSGPAYRSRQSKFLSAGEQAEAVARARALRSSRAVSRETSRSASRADATDFSVADNADGKDLSVKQPPNRSILDGLAPSTSNGVSFAAPANGVATSSSGRLASQTPEAALQAAPHNTATQPPSRNPFAQSSSFAPAPPTMNPFLQAPAPIAFPFGSNTHEVQSTCPRDNTIARSQVNNALSETFGAQQPVKQDQDEETTAPQPQQSNSYTPMRDASQAISLLSDDAEEDGVAFGQEQFFGNALDVYGNANGSFESEDYANTFAAADGEGVESDENGEEIAYDDEEEEIVYDSEEEEIAYDDEEEEVEEDEGDGGAVDGGLVQMQPDSYQYSDAEGDEEDAQDDDDDDEQYRFEGLANRRNGHHSGEEGDEDADGEDDGYDEEDEEEAVDWDEEDEDEDDDEGANDSFANMAYNRRHAPQFPKTSALDGAGASAQEAIELSD</sequence>
<feature type="compositionally biased region" description="Polar residues" evidence="1">
    <location>
        <begin position="1167"/>
        <end position="1178"/>
    </location>
</feature>
<dbReference type="PANTHER" id="PTHR12436">
    <property type="entry name" value="80 KDA MCM3-ASSOCIATED PROTEIN"/>
    <property type="match status" value="1"/>
</dbReference>
<feature type="compositionally biased region" description="Polar residues" evidence="1">
    <location>
        <begin position="1072"/>
        <end position="1082"/>
    </location>
</feature>
<feature type="compositionally biased region" description="Polar residues" evidence="1">
    <location>
        <begin position="1376"/>
        <end position="1387"/>
    </location>
</feature>
<feature type="compositionally biased region" description="Polar residues" evidence="1">
    <location>
        <begin position="668"/>
        <end position="679"/>
    </location>
</feature>
<dbReference type="InterPro" id="IPR045107">
    <property type="entry name" value="SAC3/GANP/THP3"/>
</dbReference>
<feature type="region of interest" description="Disordered" evidence="1">
    <location>
        <begin position="1120"/>
        <end position="1190"/>
    </location>
</feature>